<feature type="compositionally biased region" description="Polar residues" evidence="1">
    <location>
        <begin position="1"/>
        <end position="11"/>
    </location>
</feature>
<keyword evidence="3" id="KW-1185">Reference proteome</keyword>
<comment type="caution">
    <text evidence="2">The sequence shown here is derived from an EMBL/GenBank/DDBJ whole genome shotgun (WGS) entry which is preliminary data.</text>
</comment>
<evidence type="ECO:0000313" key="3">
    <source>
        <dbReference type="Proteomes" id="UP001519310"/>
    </source>
</evidence>
<sequence length="125" mass="13312">MAKQQRPNQSEASRHTGPQHGWSPDVDATRQQENPSAERSFHAEEHAPARGPGREVSQEENKGSGVDVGKSEGRRGEQQTKGAKSPKGMHDMGPQGASRRPSGTRDASAVTGIDPQDPPGKRNAG</sequence>
<accession>A0ABS4KZT9</accession>
<name>A0ABS4KZT9_STRAV</name>
<evidence type="ECO:0000256" key="1">
    <source>
        <dbReference type="SAM" id="MobiDB-lite"/>
    </source>
</evidence>
<protein>
    <submittedName>
        <fullName evidence="2">Uncharacterized protein</fullName>
    </submittedName>
</protein>
<dbReference type="EMBL" id="JAGGLQ010000001">
    <property type="protein sequence ID" value="MBP2034896.1"/>
    <property type="molecule type" value="Genomic_DNA"/>
</dbReference>
<organism evidence="2 3">
    <name type="scientific">Streptomyces avidinii</name>
    <dbReference type="NCBI Taxonomy" id="1895"/>
    <lineage>
        <taxon>Bacteria</taxon>
        <taxon>Bacillati</taxon>
        <taxon>Actinomycetota</taxon>
        <taxon>Actinomycetes</taxon>
        <taxon>Kitasatosporales</taxon>
        <taxon>Streptomycetaceae</taxon>
        <taxon>Streptomyces</taxon>
    </lineage>
</organism>
<feature type="compositionally biased region" description="Basic and acidic residues" evidence="1">
    <location>
        <begin position="39"/>
        <end position="62"/>
    </location>
</feature>
<feature type="compositionally biased region" description="Basic and acidic residues" evidence="1">
    <location>
        <begin position="69"/>
        <end position="78"/>
    </location>
</feature>
<reference evidence="2 3" key="1">
    <citation type="submission" date="2021-03" db="EMBL/GenBank/DDBJ databases">
        <title>Genomic Encyclopedia of Type Strains, Phase IV (KMG-IV): sequencing the most valuable type-strain genomes for metagenomic binning, comparative biology and taxonomic classification.</title>
        <authorList>
            <person name="Goeker M."/>
        </authorList>
    </citation>
    <scope>NUCLEOTIDE SEQUENCE [LARGE SCALE GENOMIC DNA]</scope>
    <source>
        <strain evidence="2 3">DSM 40526</strain>
    </source>
</reference>
<dbReference type="Proteomes" id="UP001519310">
    <property type="component" value="Unassembled WGS sequence"/>
</dbReference>
<proteinExistence type="predicted"/>
<dbReference type="RefSeq" id="WP_189965616.1">
    <property type="nucleotide sequence ID" value="NZ_BMVL01000002.1"/>
</dbReference>
<gene>
    <name evidence="2" type="ORF">J2Z77_000680</name>
</gene>
<feature type="region of interest" description="Disordered" evidence="1">
    <location>
        <begin position="1"/>
        <end position="125"/>
    </location>
</feature>
<evidence type="ECO:0000313" key="2">
    <source>
        <dbReference type="EMBL" id="MBP2034896.1"/>
    </source>
</evidence>